<evidence type="ECO:0000313" key="9">
    <source>
        <dbReference type="EMBL" id="OMO66516.1"/>
    </source>
</evidence>
<organism evidence="9 10">
    <name type="scientific">Corchorus olitorius</name>
    <dbReference type="NCBI Taxonomy" id="93759"/>
    <lineage>
        <taxon>Eukaryota</taxon>
        <taxon>Viridiplantae</taxon>
        <taxon>Streptophyta</taxon>
        <taxon>Embryophyta</taxon>
        <taxon>Tracheophyta</taxon>
        <taxon>Spermatophyta</taxon>
        <taxon>Magnoliopsida</taxon>
        <taxon>eudicotyledons</taxon>
        <taxon>Gunneridae</taxon>
        <taxon>Pentapetalae</taxon>
        <taxon>rosids</taxon>
        <taxon>malvids</taxon>
        <taxon>Malvales</taxon>
        <taxon>Malvaceae</taxon>
        <taxon>Grewioideae</taxon>
        <taxon>Apeibeae</taxon>
        <taxon>Corchorus</taxon>
    </lineage>
</organism>
<evidence type="ECO:0000256" key="5">
    <source>
        <dbReference type="ARBA" id="ARBA00022840"/>
    </source>
</evidence>
<dbReference type="Gene3D" id="1.20.5.4130">
    <property type="match status" value="1"/>
</dbReference>
<gene>
    <name evidence="9" type="ORF">COLO4_30521</name>
</gene>
<dbReference type="SUPFAM" id="SSF52058">
    <property type="entry name" value="L domain-like"/>
    <property type="match status" value="1"/>
</dbReference>
<dbReference type="InterPro" id="IPR056789">
    <property type="entry name" value="LRR_R13L1-DRL21"/>
</dbReference>
<dbReference type="PRINTS" id="PR00364">
    <property type="entry name" value="DISEASERSIST"/>
</dbReference>
<dbReference type="PANTHER" id="PTHR36766:SF40">
    <property type="entry name" value="DISEASE RESISTANCE PROTEIN RGA3"/>
    <property type="match status" value="1"/>
</dbReference>
<dbReference type="InterPro" id="IPR042197">
    <property type="entry name" value="Apaf_helical"/>
</dbReference>
<keyword evidence="3" id="KW-0547">Nucleotide-binding</keyword>
<sequence length="637" mass="72139">MAESLVSFVLEQLVSLGANEVAQRVKLFKGVDAEVEKLTSNLQAIQAVLQDAERRQETEATVKLWLEKLKDVSYDIDDVLDEWNTSILKLQNSEDAEKVCSFRNLSYNFCFHQVGLRHDIAVKIKELNERLADIANERNAYNFISGTGRGSQAPKLFTTSVIDVPEPLKNSILKSASPESRILITTRKRKVATVMGSGRTDMCHVGILSNEDCWKLLRHLAFSERSNGECAILEDVGRKIVERCKGLPLAVKTLGSLLRFKKTKEEWQSILDSEMWEIKEVEESVFVPLLVDGWEKTREVNIPLKIIRHSMLMIGANVAFPIPMNKLEKIRSILPHGIGKLKNLRHLENEGTEKVMFMPVGLMRLTALRTLKEFTVGSDEKSSCKLGDLGKLKHLQGSLMIRGLNNVKEASEVREGLSTIVSLRVLRLLWFVDGSFKRVRDGEKEDVVVEALQPPPSLQCLEILHSKGSTSLFPSWMASSTMLKRVKLYNCYNWESLPPLGKLPSLESLHIEDLGTVNKVGQEFLGIERQGENGESLATNIIAFPNLQELELSHMHDLEDWEYENLFSESSGGITIMPRLHSLHIKDCPNLKALPHHLFHHLQQLRITACPILDQRFQRGKGGDWHYISHIPKRTVR</sequence>
<evidence type="ECO:0000313" key="10">
    <source>
        <dbReference type="Proteomes" id="UP000187203"/>
    </source>
</evidence>
<dbReference type="Gene3D" id="3.80.10.10">
    <property type="entry name" value="Ribonuclease Inhibitor"/>
    <property type="match status" value="1"/>
</dbReference>
<dbReference type="CDD" id="cd14798">
    <property type="entry name" value="RX-CC_like"/>
    <property type="match status" value="1"/>
</dbReference>
<name>A0A1R3H8E0_9ROSI</name>
<dbReference type="Pfam" id="PF00931">
    <property type="entry name" value="NB-ARC"/>
    <property type="match status" value="1"/>
</dbReference>
<dbReference type="Pfam" id="PF25019">
    <property type="entry name" value="LRR_R13L1-DRL21"/>
    <property type="match status" value="1"/>
</dbReference>
<dbReference type="GO" id="GO:0006952">
    <property type="term" value="P:defense response"/>
    <property type="evidence" value="ECO:0007669"/>
    <property type="project" value="UniProtKB-KW"/>
</dbReference>
<dbReference type="EMBL" id="AWUE01020746">
    <property type="protein sequence ID" value="OMO66516.1"/>
    <property type="molecule type" value="Genomic_DNA"/>
</dbReference>
<keyword evidence="4" id="KW-0611">Plant defense</keyword>
<dbReference type="InterPro" id="IPR002182">
    <property type="entry name" value="NB-ARC"/>
</dbReference>
<accession>A0A1R3H8E0</accession>
<keyword evidence="10" id="KW-1185">Reference proteome</keyword>
<reference evidence="10" key="1">
    <citation type="submission" date="2013-09" db="EMBL/GenBank/DDBJ databases">
        <title>Corchorus olitorius genome sequencing.</title>
        <authorList>
            <person name="Alam M."/>
            <person name="Haque M.S."/>
            <person name="Islam M.S."/>
            <person name="Emdad E.M."/>
            <person name="Islam M.M."/>
            <person name="Ahmed B."/>
            <person name="Halim A."/>
            <person name="Hossen Q.M.M."/>
            <person name="Hossain M.Z."/>
            <person name="Ahmed R."/>
            <person name="Khan M.M."/>
            <person name="Islam R."/>
            <person name="Rashid M.M."/>
            <person name="Khan S.A."/>
            <person name="Rahman M.S."/>
            <person name="Alam M."/>
            <person name="Yahiya A.S."/>
            <person name="Khan M.S."/>
            <person name="Azam M.S."/>
            <person name="Haque T."/>
            <person name="Lashkar M.Z.H."/>
            <person name="Akhand A.I."/>
            <person name="Morshed G."/>
            <person name="Roy S."/>
            <person name="Uddin K.S."/>
            <person name="Rabeya T."/>
            <person name="Hossain A.S."/>
            <person name="Chowdhury A."/>
            <person name="Snigdha A.R."/>
            <person name="Mortoza M.S."/>
            <person name="Matin S.A."/>
            <person name="Hoque S.M.E."/>
            <person name="Islam M.K."/>
            <person name="Roy D.K."/>
            <person name="Haider R."/>
            <person name="Moosa M.M."/>
            <person name="Elias S.M."/>
            <person name="Hasan A.M."/>
            <person name="Jahan S."/>
            <person name="Shafiuddin M."/>
            <person name="Mahmood N."/>
            <person name="Shommy N.S."/>
        </authorList>
    </citation>
    <scope>NUCLEOTIDE SEQUENCE [LARGE SCALE GENOMIC DNA]</scope>
    <source>
        <strain evidence="10">cv. O-4</strain>
    </source>
</reference>
<dbReference type="OrthoDB" id="1748417at2759"/>
<dbReference type="InterPro" id="IPR032675">
    <property type="entry name" value="LRR_dom_sf"/>
</dbReference>
<keyword evidence="1" id="KW-0433">Leucine-rich repeat</keyword>
<dbReference type="InterPro" id="IPR038005">
    <property type="entry name" value="RX-like_CC"/>
</dbReference>
<dbReference type="Pfam" id="PF18052">
    <property type="entry name" value="Rx_N"/>
    <property type="match status" value="1"/>
</dbReference>
<keyword evidence="5" id="KW-0067">ATP-binding</keyword>
<evidence type="ECO:0000259" key="6">
    <source>
        <dbReference type="Pfam" id="PF00931"/>
    </source>
</evidence>
<evidence type="ECO:0000256" key="3">
    <source>
        <dbReference type="ARBA" id="ARBA00022741"/>
    </source>
</evidence>
<feature type="domain" description="Disease resistance N-terminal" evidence="7">
    <location>
        <begin position="6"/>
        <end position="95"/>
    </location>
</feature>
<feature type="domain" description="NB-ARC" evidence="6">
    <location>
        <begin position="173"/>
        <end position="225"/>
    </location>
</feature>
<keyword evidence="2" id="KW-0677">Repeat</keyword>
<proteinExistence type="predicted"/>
<dbReference type="InterPro" id="IPR027417">
    <property type="entry name" value="P-loop_NTPase"/>
</dbReference>
<protein>
    <submittedName>
        <fullName evidence="9">Disease resistance protein</fullName>
    </submittedName>
</protein>
<dbReference type="PANTHER" id="PTHR36766">
    <property type="entry name" value="PLANT BROAD-SPECTRUM MILDEW RESISTANCE PROTEIN RPW8"/>
    <property type="match status" value="1"/>
</dbReference>
<dbReference type="STRING" id="93759.A0A1R3H8E0"/>
<evidence type="ECO:0000259" key="8">
    <source>
        <dbReference type="Pfam" id="PF25019"/>
    </source>
</evidence>
<dbReference type="SUPFAM" id="SSF52540">
    <property type="entry name" value="P-loop containing nucleoside triphosphate hydrolases"/>
    <property type="match status" value="1"/>
</dbReference>
<dbReference type="GO" id="GO:0051707">
    <property type="term" value="P:response to other organism"/>
    <property type="evidence" value="ECO:0007669"/>
    <property type="project" value="UniProtKB-ARBA"/>
</dbReference>
<dbReference type="Gene3D" id="1.10.8.430">
    <property type="entry name" value="Helical domain of apoptotic protease-activating factors"/>
    <property type="match status" value="1"/>
</dbReference>
<evidence type="ECO:0000256" key="2">
    <source>
        <dbReference type="ARBA" id="ARBA00022737"/>
    </source>
</evidence>
<evidence type="ECO:0000256" key="4">
    <source>
        <dbReference type="ARBA" id="ARBA00022821"/>
    </source>
</evidence>
<evidence type="ECO:0000259" key="7">
    <source>
        <dbReference type="Pfam" id="PF18052"/>
    </source>
</evidence>
<feature type="domain" description="R13L1/DRL21-like LRR repeat region" evidence="8">
    <location>
        <begin position="386"/>
        <end position="513"/>
    </location>
</feature>
<evidence type="ECO:0000256" key="1">
    <source>
        <dbReference type="ARBA" id="ARBA00022614"/>
    </source>
</evidence>
<dbReference type="Proteomes" id="UP000187203">
    <property type="component" value="Unassembled WGS sequence"/>
</dbReference>
<dbReference type="AlphaFoldDB" id="A0A1R3H8E0"/>
<dbReference type="InterPro" id="IPR041118">
    <property type="entry name" value="Rx_N"/>
</dbReference>
<dbReference type="GO" id="GO:0005524">
    <property type="term" value="F:ATP binding"/>
    <property type="evidence" value="ECO:0007669"/>
    <property type="project" value="UniProtKB-KW"/>
</dbReference>
<comment type="caution">
    <text evidence="9">The sequence shown here is derived from an EMBL/GenBank/DDBJ whole genome shotgun (WGS) entry which is preliminary data.</text>
</comment>
<dbReference type="GO" id="GO:0043531">
    <property type="term" value="F:ADP binding"/>
    <property type="evidence" value="ECO:0007669"/>
    <property type="project" value="InterPro"/>
</dbReference>